<gene>
    <name evidence="2" type="ORF">RE6C_01060</name>
</gene>
<name>M2AM27_9BACT</name>
<dbReference type="GO" id="GO:0016758">
    <property type="term" value="F:hexosyltransferase activity"/>
    <property type="evidence" value="ECO:0007669"/>
    <property type="project" value="UniProtKB-ARBA"/>
</dbReference>
<keyword evidence="2" id="KW-0808">Transferase</keyword>
<keyword evidence="3" id="KW-1185">Reference proteome</keyword>
<reference evidence="2" key="2">
    <citation type="journal article" date="2013" name="Mar. Genomics">
        <title>Expression of sulfatases in Rhodopirellula baltica and the diversity of sulfatases in the genus Rhodopirellula.</title>
        <authorList>
            <person name="Wegner C.E."/>
            <person name="Richter-Heitmann T."/>
            <person name="Klindworth A."/>
            <person name="Klockow C."/>
            <person name="Richter M."/>
            <person name="Achstetter T."/>
            <person name="Glockner F.O."/>
            <person name="Harder J."/>
        </authorList>
    </citation>
    <scope>NUCLEOTIDE SEQUENCE [LARGE SCALE GENOMIC DNA]</scope>
    <source>
        <strain evidence="2">6C</strain>
    </source>
</reference>
<dbReference type="Proteomes" id="UP000011529">
    <property type="component" value="Unassembled WGS sequence"/>
</dbReference>
<dbReference type="EMBL" id="ANMO01000061">
    <property type="protein sequence ID" value="EMB18190.1"/>
    <property type="molecule type" value="Genomic_DNA"/>
</dbReference>
<comment type="caution">
    <text evidence="2">The sequence shown here is derived from an EMBL/GenBank/DDBJ whole genome shotgun (WGS) entry which is preliminary data.</text>
</comment>
<evidence type="ECO:0000313" key="2">
    <source>
        <dbReference type="EMBL" id="EMB18190.1"/>
    </source>
</evidence>
<organism evidence="2 3">
    <name type="scientific">Rhodopirellula europaea 6C</name>
    <dbReference type="NCBI Taxonomy" id="1263867"/>
    <lineage>
        <taxon>Bacteria</taxon>
        <taxon>Pseudomonadati</taxon>
        <taxon>Planctomycetota</taxon>
        <taxon>Planctomycetia</taxon>
        <taxon>Pirellulales</taxon>
        <taxon>Pirellulaceae</taxon>
        <taxon>Rhodopirellula</taxon>
    </lineage>
</organism>
<dbReference type="InterPro" id="IPR029044">
    <property type="entry name" value="Nucleotide-diphossugar_trans"/>
</dbReference>
<accession>M2AM27</accession>
<sequence>MTVFNAEKTVAETIRSVLTQTETDFEFLILDDGSTDDSYDIATQSVANDNRVQLIRQNNAGMAASLNRLIDESRGRYLARIDADDIAEPTRFSKQVAYLDAHPDCVLVGSAVLNIDDDGDPYGVTIMPSDHQAIEARMLSGAGGIMHPSTMLRSDAVIESGGFALNYPVAEDQDLWLRLAQIGRLANLPEPLTRYRVHPQNMSFVRQKDGADALNRLLAKAHADRNLPFNQAVLPTSVNEQCSAWDRERTWAWTAVQEGYLATARKHARRLAARKPLDTRAWKLVAASHFPRLFALLRSQSS</sequence>
<dbReference type="PANTHER" id="PTHR22916:SF3">
    <property type="entry name" value="UDP-GLCNAC:BETAGAL BETA-1,3-N-ACETYLGLUCOSAMINYLTRANSFERASE-LIKE PROTEIN 1"/>
    <property type="match status" value="1"/>
</dbReference>
<dbReference type="PATRIC" id="fig|1263867.3.peg.1123"/>
<dbReference type="InterPro" id="IPR001173">
    <property type="entry name" value="Glyco_trans_2-like"/>
</dbReference>
<dbReference type="Gene3D" id="3.90.550.10">
    <property type="entry name" value="Spore Coat Polysaccharide Biosynthesis Protein SpsA, Chain A"/>
    <property type="match status" value="1"/>
</dbReference>
<dbReference type="PANTHER" id="PTHR22916">
    <property type="entry name" value="GLYCOSYLTRANSFERASE"/>
    <property type="match status" value="1"/>
</dbReference>
<reference evidence="2" key="1">
    <citation type="submission" date="2012-11" db="EMBL/GenBank/DDBJ databases">
        <title>Permanent draft genomes of Rhodopirellula europaea strain SH398 and 6C.</title>
        <authorList>
            <person name="Richter M."/>
            <person name="Richter-Heitmann T."/>
            <person name="Frank C."/>
            <person name="Harder J."/>
            <person name="Glockner F.O."/>
        </authorList>
    </citation>
    <scope>NUCLEOTIDE SEQUENCE</scope>
    <source>
        <strain evidence="2">6C</strain>
    </source>
</reference>
<evidence type="ECO:0000259" key="1">
    <source>
        <dbReference type="Pfam" id="PF00535"/>
    </source>
</evidence>
<dbReference type="Pfam" id="PF00535">
    <property type="entry name" value="Glycos_transf_2"/>
    <property type="match status" value="1"/>
</dbReference>
<dbReference type="AlphaFoldDB" id="M2AM27"/>
<proteinExistence type="predicted"/>
<protein>
    <submittedName>
        <fullName evidence="2">Glycosyltransferase</fullName>
    </submittedName>
</protein>
<evidence type="ECO:0000313" key="3">
    <source>
        <dbReference type="Proteomes" id="UP000011529"/>
    </source>
</evidence>
<feature type="domain" description="Glycosyltransferase 2-like" evidence="1">
    <location>
        <begin position="1"/>
        <end position="154"/>
    </location>
</feature>
<dbReference type="SUPFAM" id="SSF53448">
    <property type="entry name" value="Nucleotide-diphospho-sugar transferases"/>
    <property type="match status" value="1"/>
</dbReference>